<dbReference type="EMBL" id="JBAMMX010000008">
    <property type="protein sequence ID" value="KAK6934657.1"/>
    <property type="molecule type" value="Genomic_DNA"/>
</dbReference>
<dbReference type="Proteomes" id="UP001370490">
    <property type="component" value="Unassembled WGS sequence"/>
</dbReference>
<proteinExistence type="predicted"/>
<feature type="transmembrane region" description="Helical" evidence="2">
    <location>
        <begin position="455"/>
        <end position="482"/>
    </location>
</feature>
<keyword evidence="2" id="KW-0472">Membrane</keyword>
<gene>
    <name evidence="3" type="ORF">RJ641_034812</name>
</gene>
<reference evidence="3 4" key="1">
    <citation type="submission" date="2023-12" db="EMBL/GenBank/DDBJ databases">
        <title>A high-quality genome assembly for Dillenia turbinata (Dilleniales).</title>
        <authorList>
            <person name="Chanderbali A."/>
        </authorList>
    </citation>
    <scope>NUCLEOTIDE SEQUENCE [LARGE SCALE GENOMIC DNA]</scope>
    <source>
        <strain evidence="3">LSX21</strain>
        <tissue evidence="3">Leaf</tissue>
    </source>
</reference>
<keyword evidence="2" id="KW-1133">Transmembrane helix</keyword>
<dbReference type="AlphaFoldDB" id="A0AAN8VS03"/>
<dbReference type="Pfam" id="PF03140">
    <property type="entry name" value="DUF247"/>
    <property type="match status" value="1"/>
</dbReference>
<accession>A0AAN8VS03</accession>
<feature type="region of interest" description="Disordered" evidence="1">
    <location>
        <begin position="1"/>
        <end position="34"/>
    </location>
</feature>
<keyword evidence="4" id="KW-1185">Reference proteome</keyword>
<evidence type="ECO:0000256" key="2">
    <source>
        <dbReference type="SAM" id="Phobius"/>
    </source>
</evidence>
<name>A0AAN8VS03_9MAGN</name>
<keyword evidence="2" id="KW-0812">Transmembrane</keyword>
<comment type="caution">
    <text evidence="3">The sequence shown here is derived from an EMBL/GenBank/DDBJ whole genome shotgun (WGS) entry which is preliminary data.</text>
</comment>
<dbReference type="InterPro" id="IPR004158">
    <property type="entry name" value="DUF247_pln"/>
</dbReference>
<organism evidence="3 4">
    <name type="scientific">Dillenia turbinata</name>
    <dbReference type="NCBI Taxonomy" id="194707"/>
    <lineage>
        <taxon>Eukaryota</taxon>
        <taxon>Viridiplantae</taxon>
        <taxon>Streptophyta</taxon>
        <taxon>Embryophyta</taxon>
        <taxon>Tracheophyta</taxon>
        <taxon>Spermatophyta</taxon>
        <taxon>Magnoliopsida</taxon>
        <taxon>eudicotyledons</taxon>
        <taxon>Gunneridae</taxon>
        <taxon>Pentapetalae</taxon>
        <taxon>Dilleniales</taxon>
        <taxon>Dilleniaceae</taxon>
        <taxon>Dillenia</taxon>
    </lineage>
</organism>
<protein>
    <submittedName>
        <fullName evidence="3">Uncharacterized protein</fullName>
    </submittedName>
</protein>
<sequence>MPAIGAQMGRSRREKRSINNLSRSRTSKRPMQDQTPEWVIKINSCLEEGPDYDSGRWWTIYRVPRNMRLVHRNSFIPKIISIGPFHNGEPGLESMEEHKMRYLLRLLGGRSKENRVQAEGPVPQVHGNVQLEELERAMRALEPQARERYSEYFDMDSDEFVQMMVLDGCFVIELLRLYTCEKEGKNVDDPIFTTRWMLRTLQRDLLMLENQLPFFVLEELYLLTRLAEEPSLQEITVTFFDPLLPRENRLCKLDKEEEFDHLLDVFRSTFLSSVIDKTSTLEWKQIRKKGGLSLVQERQLIHSVSELQEARVKLKNRSDRDLLDIKFKGGVLEISTLYLDDNTVPLLLNCVAYEQSDQDAKPFFTNYFMFFDSIINSTVDVEILHQNRIINHVLGSNEDVANLFNKLGREIVYDLDDCYLSKQIKGINDHCKAYYASKWHVWWANLINDYFSTPWSFLSLLAAIVLLLLTAGQTFYAIYAYYRPP</sequence>
<evidence type="ECO:0000313" key="4">
    <source>
        <dbReference type="Proteomes" id="UP001370490"/>
    </source>
</evidence>
<evidence type="ECO:0000256" key="1">
    <source>
        <dbReference type="SAM" id="MobiDB-lite"/>
    </source>
</evidence>
<evidence type="ECO:0000313" key="3">
    <source>
        <dbReference type="EMBL" id="KAK6934657.1"/>
    </source>
</evidence>
<dbReference type="PANTHER" id="PTHR31170:SF25">
    <property type="entry name" value="BNAA09G04570D PROTEIN"/>
    <property type="match status" value="1"/>
</dbReference>
<dbReference type="PANTHER" id="PTHR31170">
    <property type="entry name" value="BNAC04G53230D PROTEIN"/>
    <property type="match status" value="1"/>
</dbReference>